<dbReference type="EMBL" id="JAERWK010000001">
    <property type="protein sequence ID" value="MBM9465714.1"/>
    <property type="molecule type" value="Genomic_DNA"/>
</dbReference>
<organism evidence="7 8">
    <name type="scientific">Nakamurella leprariae</name>
    <dbReference type="NCBI Taxonomy" id="2803911"/>
    <lineage>
        <taxon>Bacteria</taxon>
        <taxon>Bacillati</taxon>
        <taxon>Actinomycetota</taxon>
        <taxon>Actinomycetes</taxon>
        <taxon>Nakamurellales</taxon>
        <taxon>Nakamurellaceae</taxon>
        <taxon>Nakamurella</taxon>
    </lineage>
</organism>
<feature type="domain" description="Reductase C-terminal" evidence="6">
    <location>
        <begin position="321"/>
        <end position="404"/>
    </location>
</feature>
<comment type="cofactor">
    <cofactor evidence="1">
        <name>FAD</name>
        <dbReference type="ChEBI" id="CHEBI:57692"/>
    </cofactor>
</comment>
<dbReference type="Proteomes" id="UP000663792">
    <property type="component" value="Unassembled WGS sequence"/>
</dbReference>
<dbReference type="Pfam" id="PF14759">
    <property type="entry name" value="Reductase_C"/>
    <property type="match status" value="1"/>
</dbReference>
<dbReference type="InterPro" id="IPR023753">
    <property type="entry name" value="FAD/NAD-binding_dom"/>
</dbReference>
<dbReference type="PANTHER" id="PTHR43557">
    <property type="entry name" value="APOPTOSIS-INDUCING FACTOR 1"/>
    <property type="match status" value="1"/>
</dbReference>
<dbReference type="InterPro" id="IPR036188">
    <property type="entry name" value="FAD/NAD-bd_sf"/>
</dbReference>
<dbReference type="SUPFAM" id="SSF51905">
    <property type="entry name" value="FAD/NAD(P)-binding domain"/>
    <property type="match status" value="2"/>
</dbReference>
<keyword evidence="3" id="KW-0274">FAD</keyword>
<feature type="domain" description="FAD/NAD(P)-binding" evidence="5">
    <location>
        <begin position="4"/>
        <end position="301"/>
    </location>
</feature>
<evidence type="ECO:0000256" key="4">
    <source>
        <dbReference type="ARBA" id="ARBA00023002"/>
    </source>
</evidence>
<name>A0A939C076_9ACTN</name>
<dbReference type="InterPro" id="IPR050446">
    <property type="entry name" value="FAD-oxidoreductase/Apoptosis"/>
</dbReference>
<dbReference type="Gene3D" id="3.50.50.60">
    <property type="entry name" value="FAD/NAD(P)-binding domain"/>
    <property type="match status" value="2"/>
</dbReference>
<keyword evidence="8" id="KW-1185">Reference proteome</keyword>
<dbReference type="Pfam" id="PF07992">
    <property type="entry name" value="Pyr_redox_2"/>
    <property type="match status" value="1"/>
</dbReference>
<reference evidence="7" key="1">
    <citation type="submission" date="2021-01" db="EMBL/GenBank/DDBJ databases">
        <title>YIM 132084 draft genome.</title>
        <authorList>
            <person name="An D."/>
        </authorList>
    </citation>
    <scope>NUCLEOTIDE SEQUENCE</scope>
    <source>
        <strain evidence="7">YIM 132084</strain>
    </source>
</reference>
<comment type="caution">
    <text evidence="7">The sequence shown here is derived from an EMBL/GenBank/DDBJ whole genome shotgun (WGS) entry which is preliminary data.</text>
</comment>
<dbReference type="GO" id="GO:0016651">
    <property type="term" value="F:oxidoreductase activity, acting on NAD(P)H"/>
    <property type="evidence" value="ECO:0007669"/>
    <property type="project" value="TreeGrafter"/>
</dbReference>
<keyword evidence="4" id="KW-0560">Oxidoreductase</keyword>
<dbReference type="RefSeq" id="WP_205258671.1">
    <property type="nucleotide sequence ID" value="NZ_JAERWK010000001.1"/>
</dbReference>
<evidence type="ECO:0000256" key="3">
    <source>
        <dbReference type="ARBA" id="ARBA00022827"/>
    </source>
</evidence>
<keyword evidence="2" id="KW-0285">Flavoprotein</keyword>
<dbReference type="PRINTS" id="PR00368">
    <property type="entry name" value="FADPNR"/>
</dbReference>
<gene>
    <name evidence="7" type="ORF">JL106_00290</name>
</gene>
<protein>
    <submittedName>
        <fullName evidence="7">FAD-dependent oxidoreductase</fullName>
    </submittedName>
</protein>
<dbReference type="SUPFAM" id="SSF55424">
    <property type="entry name" value="FAD/NAD-linked reductases, dimerisation (C-terminal) domain"/>
    <property type="match status" value="1"/>
</dbReference>
<accession>A0A939C076</accession>
<evidence type="ECO:0000259" key="5">
    <source>
        <dbReference type="Pfam" id="PF07992"/>
    </source>
</evidence>
<dbReference type="PRINTS" id="PR00411">
    <property type="entry name" value="PNDRDTASEI"/>
</dbReference>
<evidence type="ECO:0000256" key="1">
    <source>
        <dbReference type="ARBA" id="ARBA00001974"/>
    </source>
</evidence>
<evidence type="ECO:0000259" key="6">
    <source>
        <dbReference type="Pfam" id="PF14759"/>
    </source>
</evidence>
<dbReference type="GO" id="GO:0005737">
    <property type="term" value="C:cytoplasm"/>
    <property type="evidence" value="ECO:0007669"/>
    <property type="project" value="TreeGrafter"/>
</dbReference>
<dbReference type="AlphaFoldDB" id="A0A939C076"/>
<sequence length="416" mass="44075">MSGVVIVGACQAGMQTAASLREHGYSEAITLIGEEQHLPYQRPPLSKGFVTGRTTVDQLALRVESFYTERDIEVITGDRIVEIDRSARSAVGHLGRRYPFEHLVLTTGSHPRPFPGPGARLRNVLTLRSVEDAVAIATSFNGVEDVVVLGGGFIGLELAATAAALGKTVTLVEATAGLMGRAVSPRVADFFLRQHRARGVDVRLNSSVSEIIEGTPGEAGGVLLTTGESIPASLIVVGIGAVPTTDLGVDLGLGMGLGILVDEFAQTTQPNVLAAGDCAQHRDLAGHSRVLTSVQNAIDQATVAARTITGDLSRPYDAVPWFWSDQYDLKLQMAGLAQDHDEVVLRGDPEAGGFSLLYLRDGRLVWAESVSKPGEHVVARRLISAGSAVDPNLLADTTVRMQDAVIENSEMASTVE</sequence>
<dbReference type="InterPro" id="IPR028202">
    <property type="entry name" value="Reductase_C"/>
</dbReference>
<evidence type="ECO:0000256" key="2">
    <source>
        <dbReference type="ARBA" id="ARBA00022630"/>
    </source>
</evidence>
<dbReference type="InterPro" id="IPR016156">
    <property type="entry name" value="FAD/NAD-linked_Rdtase_dimer_sf"/>
</dbReference>
<dbReference type="PANTHER" id="PTHR43557:SF2">
    <property type="entry name" value="RIESKE DOMAIN-CONTAINING PROTEIN-RELATED"/>
    <property type="match status" value="1"/>
</dbReference>
<evidence type="ECO:0000313" key="7">
    <source>
        <dbReference type="EMBL" id="MBM9465714.1"/>
    </source>
</evidence>
<proteinExistence type="predicted"/>
<evidence type="ECO:0000313" key="8">
    <source>
        <dbReference type="Proteomes" id="UP000663792"/>
    </source>
</evidence>
<dbReference type="Gene3D" id="3.30.390.30">
    <property type="match status" value="1"/>
</dbReference>